<dbReference type="PANTHER" id="PTHR10696">
    <property type="entry name" value="GAMMA-BUTYROBETAINE HYDROXYLASE-RELATED"/>
    <property type="match status" value="1"/>
</dbReference>
<keyword evidence="7" id="KW-0479">Metal-binding</keyword>
<evidence type="ECO:0000256" key="7">
    <source>
        <dbReference type="ARBA" id="ARBA00022723"/>
    </source>
</evidence>
<dbReference type="NCBIfam" id="TIGR02410">
    <property type="entry name" value="carnitine_TMLD"/>
    <property type="match status" value="1"/>
</dbReference>
<evidence type="ECO:0000256" key="13">
    <source>
        <dbReference type="ARBA" id="ARBA00031778"/>
    </source>
</evidence>
<keyword evidence="8" id="KW-0124">Carnitine biosynthesis</keyword>
<protein>
    <recommendedName>
        <fullName evidence="6">Trimethyllysine dioxygenase, mitochondrial</fullName>
        <ecNumber evidence="5">1.14.11.8</ecNumber>
    </recommendedName>
    <alternativeName>
        <fullName evidence="13">Epsilon-trimethyllysine 2-oxoglutarate dioxygenase</fullName>
    </alternativeName>
    <alternativeName>
        <fullName evidence="12">TML hydroxylase</fullName>
    </alternativeName>
    <alternativeName>
        <fullName evidence="14">TML-alpha-ketoglutarate dioxygenase</fullName>
    </alternativeName>
</protein>
<gene>
    <name evidence="19" type="primary">Tmlhe-L</name>
    <name evidence="19" type="ORF">Hamer_G006560</name>
</gene>
<evidence type="ECO:0000256" key="2">
    <source>
        <dbReference type="ARBA" id="ARBA00001961"/>
    </source>
</evidence>
<evidence type="ECO:0000256" key="5">
    <source>
        <dbReference type="ARBA" id="ARBA00012267"/>
    </source>
</evidence>
<dbReference type="InterPro" id="IPR012776">
    <property type="entry name" value="Trimethyllysine_dOase"/>
</dbReference>
<sequence length="462" mass="52804">MTLKCEWTQYLGPGSSPGGHQLTDWLTGVQPLDMCALRLINGSFGLGTRFLAPSSVRLVRKTLYGSQPSADTGTNVTSCGQQLEVHHSRWPHCLHFTYTWLRDHCRCPQCYDHKTYQRKYEISNIPLGIRPVAVKATEKELKVKWPDGHESGYEYKFLWQNTFEGQQTSYRMPQLPWTTATLPEAHQTTASFKNLTYGFILDKYCTVPLGDLCDPEKGGVKRLIYAIVKHGFAFISEVPADIESTRTAIEKVCNIKNTFFGDMWSMKGTNYEHFDSAYSTAYIGAHTDSTYFTQACRIQVFHCLQPATEGGENLLVDGFSIAKQFRDKHPKGYAFLSSEAIPSEYIEDGQHQVSLDTIFKHNPVTRNIKQFRYNIYDRAPLSSLPMEKTQDFYTHFSNLSKIINNPKNEYWLKLNPGTVLLTDNWRLMHGRANFTGARFMCGCYLDNDDFCSKARVLEVQLE</sequence>
<organism evidence="19 20">
    <name type="scientific">Homarus americanus</name>
    <name type="common">American lobster</name>
    <dbReference type="NCBI Taxonomy" id="6706"/>
    <lineage>
        <taxon>Eukaryota</taxon>
        <taxon>Metazoa</taxon>
        <taxon>Ecdysozoa</taxon>
        <taxon>Arthropoda</taxon>
        <taxon>Crustacea</taxon>
        <taxon>Multicrustacea</taxon>
        <taxon>Malacostraca</taxon>
        <taxon>Eumalacostraca</taxon>
        <taxon>Eucarida</taxon>
        <taxon>Decapoda</taxon>
        <taxon>Pleocyemata</taxon>
        <taxon>Astacidea</taxon>
        <taxon>Nephropoidea</taxon>
        <taxon>Nephropidae</taxon>
        <taxon>Homarus</taxon>
    </lineage>
</organism>
<dbReference type="GO" id="GO:0045329">
    <property type="term" value="P:carnitine biosynthetic process"/>
    <property type="evidence" value="ECO:0007669"/>
    <property type="project" value="UniProtKB-UniPathway"/>
</dbReference>
<evidence type="ECO:0000313" key="19">
    <source>
        <dbReference type="EMBL" id="KAG7156584.1"/>
    </source>
</evidence>
<dbReference type="GO" id="GO:0005506">
    <property type="term" value="F:iron ion binding"/>
    <property type="evidence" value="ECO:0007669"/>
    <property type="project" value="InterPro"/>
</dbReference>
<dbReference type="Gene3D" id="3.60.130.10">
    <property type="entry name" value="Clavaminate synthase-like"/>
    <property type="match status" value="1"/>
</dbReference>
<evidence type="ECO:0000256" key="16">
    <source>
        <dbReference type="ARBA" id="ARBA00049334"/>
    </source>
</evidence>
<comment type="caution">
    <text evidence="19">The sequence shown here is derived from an EMBL/GenBank/DDBJ whole genome shotgun (WGS) entry which is preliminary data.</text>
</comment>
<evidence type="ECO:0000313" key="20">
    <source>
        <dbReference type="Proteomes" id="UP000747542"/>
    </source>
</evidence>
<feature type="domain" description="Gamma-butyrobetaine hydroxylase-like N-terminal" evidence="18">
    <location>
        <begin position="81"/>
        <end position="158"/>
    </location>
</feature>
<dbReference type="InterPro" id="IPR038492">
    <property type="entry name" value="GBBH-like_N_sf"/>
</dbReference>
<comment type="cofactor">
    <cofactor evidence="1">
        <name>Fe(2+)</name>
        <dbReference type="ChEBI" id="CHEBI:29033"/>
    </cofactor>
</comment>
<accession>A0A8J5JH39</accession>
<dbReference type="UniPathway" id="UPA00118"/>
<evidence type="ECO:0000256" key="3">
    <source>
        <dbReference type="ARBA" id="ARBA00005022"/>
    </source>
</evidence>
<evidence type="ECO:0000256" key="12">
    <source>
        <dbReference type="ARBA" id="ARBA00030363"/>
    </source>
</evidence>
<dbReference type="InterPro" id="IPR050411">
    <property type="entry name" value="AlphaKG_dependent_hydroxylases"/>
</dbReference>
<dbReference type="Pfam" id="PF06155">
    <property type="entry name" value="GBBH-like_N"/>
    <property type="match status" value="1"/>
</dbReference>
<dbReference type="Pfam" id="PF02668">
    <property type="entry name" value="TauD"/>
    <property type="match status" value="1"/>
</dbReference>
<comment type="function">
    <text evidence="15">Converts trimethyllysine (TML) into hydroxytrimethyllysine (HTML).</text>
</comment>
<dbReference type="InterPro" id="IPR010376">
    <property type="entry name" value="GBBH-like_N"/>
</dbReference>
<keyword evidence="11" id="KW-0408">Iron</keyword>
<name>A0A8J5JH39_HOMAM</name>
<proteinExistence type="inferred from homology"/>
<dbReference type="Proteomes" id="UP000747542">
    <property type="component" value="Unassembled WGS sequence"/>
</dbReference>
<dbReference type="CDD" id="cd00250">
    <property type="entry name" value="CAS_like"/>
    <property type="match status" value="1"/>
</dbReference>
<evidence type="ECO:0000256" key="10">
    <source>
        <dbReference type="ARBA" id="ARBA00023002"/>
    </source>
</evidence>
<keyword evidence="9 19" id="KW-0223">Dioxygenase</keyword>
<dbReference type="EMBL" id="JAHLQT010039062">
    <property type="protein sequence ID" value="KAG7156584.1"/>
    <property type="molecule type" value="Genomic_DNA"/>
</dbReference>
<dbReference type="EC" id="1.14.11.8" evidence="5"/>
<dbReference type="GO" id="GO:0050353">
    <property type="term" value="F:trimethyllysine dioxygenase activity"/>
    <property type="evidence" value="ECO:0007669"/>
    <property type="project" value="UniProtKB-EC"/>
</dbReference>
<comment type="catalytic activity">
    <reaction evidence="16">
        <text>N(6),N(6),N(6)-trimethyl-L-lysine + 2-oxoglutarate + O2 = (3S)-3-hydroxy-N(6),N(6),N(6)-trimethyl-L-lysine + succinate + CO2</text>
        <dbReference type="Rhea" id="RHEA:14181"/>
        <dbReference type="ChEBI" id="CHEBI:15379"/>
        <dbReference type="ChEBI" id="CHEBI:16526"/>
        <dbReference type="ChEBI" id="CHEBI:16810"/>
        <dbReference type="ChEBI" id="CHEBI:30031"/>
        <dbReference type="ChEBI" id="CHEBI:58100"/>
        <dbReference type="ChEBI" id="CHEBI:141499"/>
        <dbReference type="EC" id="1.14.11.8"/>
    </reaction>
</comment>
<dbReference type="InterPro" id="IPR042098">
    <property type="entry name" value="TauD-like_sf"/>
</dbReference>
<dbReference type="AlphaFoldDB" id="A0A8J5JH39"/>
<evidence type="ECO:0000256" key="14">
    <source>
        <dbReference type="ARBA" id="ARBA00032283"/>
    </source>
</evidence>
<feature type="domain" description="TauD/TfdA-like" evidence="17">
    <location>
        <begin position="207"/>
        <end position="444"/>
    </location>
</feature>
<evidence type="ECO:0000256" key="11">
    <source>
        <dbReference type="ARBA" id="ARBA00023004"/>
    </source>
</evidence>
<comment type="similarity">
    <text evidence="4">Belongs to the gamma-BBH/TMLD family.</text>
</comment>
<evidence type="ECO:0000256" key="6">
    <source>
        <dbReference type="ARBA" id="ARBA00016835"/>
    </source>
</evidence>
<evidence type="ECO:0000256" key="9">
    <source>
        <dbReference type="ARBA" id="ARBA00022964"/>
    </source>
</evidence>
<keyword evidence="20" id="KW-1185">Reference proteome</keyword>
<evidence type="ECO:0000259" key="18">
    <source>
        <dbReference type="Pfam" id="PF06155"/>
    </source>
</evidence>
<evidence type="ECO:0000259" key="17">
    <source>
        <dbReference type="Pfam" id="PF02668"/>
    </source>
</evidence>
<evidence type="ECO:0000256" key="1">
    <source>
        <dbReference type="ARBA" id="ARBA00001954"/>
    </source>
</evidence>
<keyword evidence="10" id="KW-0560">Oxidoreductase</keyword>
<dbReference type="PANTHER" id="PTHR10696:SF51">
    <property type="entry name" value="TRIMETHYLLYSINE DIOXYGENASE, MITOCHONDRIAL"/>
    <property type="match status" value="1"/>
</dbReference>
<dbReference type="Gene3D" id="3.30.2020.30">
    <property type="match status" value="1"/>
</dbReference>
<reference evidence="19" key="1">
    <citation type="journal article" date="2021" name="Sci. Adv.">
        <title>The American lobster genome reveals insights on longevity, neural, and immune adaptations.</title>
        <authorList>
            <person name="Polinski J.M."/>
            <person name="Zimin A.V."/>
            <person name="Clark K.F."/>
            <person name="Kohn A.B."/>
            <person name="Sadowski N."/>
            <person name="Timp W."/>
            <person name="Ptitsyn A."/>
            <person name="Khanna P."/>
            <person name="Romanova D.Y."/>
            <person name="Williams P."/>
            <person name="Greenwood S.J."/>
            <person name="Moroz L.L."/>
            <person name="Walt D.R."/>
            <person name="Bodnar A.G."/>
        </authorList>
    </citation>
    <scope>NUCLEOTIDE SEQUENCE</scope>
    <source>
        <strain evidence="19">GMGI-L3</strain>
    </source>
</reference>
<comment type="pathway">
    <text evidence="3">Amine and polyamine biosynthesis; carnitine biosynthesis.</text>
</comment>
<evidence type="ECO:0000256" key="15">
    <source>
        <dbReference type="ARBA" id="ARBA00046008"/>
    </source>
</evidence>
<dbReference type="InterPro" id="IPR003819">
    <property type="entry name" value="TauD/TfdA-like"/>
</dbReference>
<evidence type="ECO:0000256" key="8">
    <source>
        <dbReference type="ARBA" id="ARBA00022873"/>
    </source>
</evidence>
<dbReference type="GO" id="GO:0005739">
    <property type="term" value="C:mitochondrion"/>
    <property type="evidence" value="ECO:0007669"/>
    <property type="project" value="TreeGrafter"/>
</dbReference>
<evidence type="ECO:0000256" key="4">
    <source>
        <dbReference type="ARBA" id="ARBA00008654"/>
    </source>
</evidence>
<dbReference type="SUPFAM" id="SSF51197">
    <property type="entry name" value="Clavaminate synthase-like"/>
    <property type="match status" value="1"/>
</dbReference>
<dbReference type="FunFam" id="3.30.2020.30:FF:000002">
    <property type="entry name" value="Putative gamma-butyrobetaine dioxygenase"/>
    <property type="match status" value="1"/>
</dbReference>
<dbReference type="FunFam" id="3.60.130.10:FF:000001">
    <property type="entry name" value="Trimethyllysine dioxygenase, mitochondrial"/>
    <property type="match status" value="1"/>
</dbReference>
<comment type="cofactor">
    <cofactor evidence="2">
        <name>L-ascorbate</name>
        <dbReference type="ChEBI" id="CHEBI:38290"/>
    </cofactor>
</comment>